<evidence type="ECO:0000313" key="7">
    <source>
        <dbReference type="EnsemblPlants" id="QL05p087003:mrna"/>
    </source>
</evidence>
<organism evidence="7 8">
    <name type="scientific">Quercus lobata</name>
    <name type="common">Valley oak</name>
    <dbReference type="NCBI Taxonomy" id="97700"/>
    <lineage>
        <taxon>Eukaryota</taxon>
        <taxon>Viridiplantae</taxon>
        <taxon>Streptophyta</taxon>
        <taxon>Embryophyta</taxon>
        <taxon>Tracheophyta</taxon>
        <taxon>Spermatophyta</taxon>
        <taxon>Magnoliopsida</taxon>
        <taxon>eudicotyledons</taxon>
        <taxon>Gunneridae</taxon>
        <taxon>Pentapetalae</taxon>
        <taxon>rosids</taxon>
        <taxon>fabids</taxon>
        <taxon>Fagales</taxon>
        <taxon>Fagaceae</taxon>
        <taxon>Quercus</taxon>
    </lineage>
</organism>
<evidence type="ECO:0000256" key="6">
    <source>
        <dbReference type="ARBA" id="ARBA00022840"/>
    </source>
</evidence>
<protein>
    <submittedName>
        <fullName evidence="7">Uncharacterized protein</fullName>
    </submittedName>
</protein>
<dbReference type="AlphaFoldDB" id="A0A7N2LU29"/>
<dbReference type="InParanoid" id="A0A7N2LU29"/>
<name>A0A7N2LU29_QUELO</name>
<dbReference type="Proteomes" id="UP000594261">
    <property type="component" value="Chromosome 5"/>
</dbReference>
<accession>A0A7N2LU29</accession>
<keyword evidence="5" id="KW-0418">Kinase</keyword>
<evidence type="ECO:0000256" key="2">
    <source>
        <dbReference type="ARBA" id="ARBA00022527"/>
    </source>
</evidence>
<keyword evidence="3" id="KW-0808">Transferase</keyword>
<keyword evidence="2" id="KW-0723">Serine/threonine-protein kinase</keyword>
<dbReference type="GO" id="GO:0005524">
    <property type="term" value="F:ATP binding"/>
    <property type="evidence" value="ECO:0007669"/>
    <property type="project" value="UniProtKB-KW"/>
</dbReference>
<dbReference type="EnsemblPlants" id="QL05p087003:mrna">
    <property type="protein sequence ID" value="QL05p087003:mrna"/>
    <property type="gene ID" value="QL05p087003"/>
</dbReference>
<dbReference type="Gramene" id="QL05p087003:mrna">
    <property type="protein sequence ID" value="QL05p087003:mrna"/>
    <property type="gene ID" value="QL05p087003"/>
</dbReference>
<keyword evidence="6" id="KW-0067">ATP-binding</keyword>
<dbReference type="InterPro" id="IPR050205">
    <property type="entry name" value="CDPK_Ser/Thr_kinases"/>
</dbReference>
<proteinExistence type="inferred from homology"/>
<evidence type="ECO:0000256" key="1">
    <source>
        <dbReference type="ARBA" id="ARBA00005354"/>
    </source>
</evidence>
<dbReference type="Gene3D" id="1.10.510.10">
    <property type="entry name" value="Transferase(Phosphotransferase) domain 1"/>
    <property type="match status" value="1"/>
</dbReference>
<keyword evidence="4" id="KW-0547">Nucleotide-binding</keyword>
<reference evidence="7" key="2">
    <citation type="submission" date="2021-01" db="UniProtKB">
        <authorList>
            <consortium name="EnsemblPlants"/>
        </authorList>
    </citation>
    <scope>IDENTIFICATION</scope>
</reference>
<dbReference type="InterPro" id="IPR011009">
    <property type="entry name" value="Kinase-like_dom_sf"/>
</dbReference>
<evidence type="ECO:0000256" key="5">
    <source>
        <dbReference type="ARBA" id="ARBA00022777"/>
    </source>
</evidence>
<evidence type="ECO:0000313" key="8">
    <source>
        <dbReference type="Proteomes" id="UP000594261"/>
    </source>
</evidence>
<comment type="similarity">
    <text evidence="1">Belongs to the protein kinase superfamily. CAMK Ser/Thr protein kinase family. CaMK subfamily.</text>
</comment>
<sequence>MYHPGPWIISRAWDLKKSESETFSIKVLSTTLSLSIQTSPLVASSVATVAKHASNASVNPYQYNLPFLSNSALVNLLPSSLGGVQSIPLLSLNFNPETIHDVTINPRDFRIPDNDIIIKEIETLYLNKPFRRNTTPQSDGQVRKEAKNKDEEMDCCPVCNIDLGCLPVEKLRLCNGGELLDRILSSDENSPLKGFDFGLSDYVKPDGRLNDIVGSAYCVASEVLHRSYADRWRIGVILLILFYVEAGLFGPRQNLASSEFSSRQIQALVKPLGHLCLLIYEARTWHQRCHTRI</sequence>
<dbReference type="GO" id="GO:0004674">
    <property type="term" value="F:protein serine/threonine kinase activity"/>
    <property type="evidence" value="ECO:0007669"/>
    <property type="project" value="UniProtKB-KW"/>
</dbReference>
<evidence type="ECO:0000256" key="3">
    <source>
        <dbReference type="ARBA" id="ARBA00022679"/>
    </source>
</evidence>
<evidence type="ECO:0000256" key="4">
    <source>
        <dbReference type="ARBA" id="ARBA00022741"/>
    </source>
</evidence>
<reference evidence="7 8" key="1">
    <citation type="journal article" date="2016" name="G3 (Bethesda)">
        <title>First Draft Assembly and Annotation of the Genome of a California Endemic Oak Quercus lobata Nee (Fagaceae).</title>
        <authorList>
            <person name="Sork V.L."/>
            <person name="Fitz-Gibbon S.T."/>
            <person name="Puiu D."/>
            <person name="Crepeau M."/>
            <person name="Gugger P.F."/>
            <person name="Sherman R."/>
            <person name="Stevens K."/>
            <person name="Langley C.H."/>
            <person name="Pellegrini M."/>
            <person name="Salzberg S.L."/>
        </authorList>
    </citation>
    <scope>NUCLEOTIDE SEQUENCE [LARGE SCALE GENOMIC DNA]</scope>
    <source>
        <strain evidence="7 8">cv. SW786</strain>
    </source>
</reference>
<dbReference type="EMBL" id="LRBV02000005">
    <property type="status" value="NOT_ANNOTATED_CDS"/>
    <property type="molecule type" value="Genomic_DNA"/>
</dbReference>
<dbReference type="SUPFAM" id="SSF56112">
    <property type="entry name" value="Protein kinase-like (PK-like)"/>
    <property type="match status" value="1"/>
</dbReference>
<keyword evidence="8" id="KW-1185">Reference proteome</keyword>
<dbReference type="PANTHER" id="PTHR24349">
    <property type="entry name" value="SERINE/THREONINE-PROTEIN KINASE"/>
    <property type="match status" value="1"/>
</dbReference>